<feature type="domain" description="UPF0033" evidence="1">
    <location>
        <begin position="10"/>
        <end position="77"/>
    </location>
</feature>
<dbReference type="InterPro" id="IPR036868">
    <property type="entry name" value="TusA-like_sf"/>
</dbReference>
<organism evidence="2 3">
    <name type="scientific">Prochlorococcus marinus (strain MIT 9303)</name>
    <dbReference type="NCBI Taxonomy" id="59922"/>
    <lineage>
        <taxon>Bacteria</taxon>
        <taxon>Bacillati</taxon>
        <taxon>Cyanobacteriota</taxon>
        <taxon>Cyanophyceae</taxon>
        <taxon>Synechococcales</taxon>
        <taxon>Prochlorococcaceae</taxon>
        <taxon>Prochlorococcus</taxon>
    </lineage>
</organism>
<evidence type="ECO:0000313" key="2">
    <source>
        <dbReference type="EMBL" id="ABM76779.1"/>
    </source>
</evidence>
<evidence type="ECO:0000259" key="1">
    <source>
        <dbReference type="Pfam" id="PF01206"/>
    </source>
</evidence>
<accession>A2C5L9</accession>
<dbReference type="BioCyc" id="PMAR59922:G1G80-23-MONOMER"/>
<dbReference type="Pfam" id="PF01206">
    <property type="entry name" value="TusA"/>
    <property type="match status" value="1"/>
</dbReference>
<protein>
    <recommendedName>
        <fullName evidence="1">UPF0033 domain-containing protein</fullName>
    </recommendedName>
</protein>
<dbReference type="RefSeq" id="WP_011824712.1">
    <property type="nucleotide sequence ID" value="NC_008820.1"/>
</dbReference>
<reference evidence="2 3" key="1">
    <citation type="journal article" date="2007" name="PLoS Genet.">
        <title>Patterns and implications of gene gain and loss in the evolution of Prochlorococcus.</title>
        <authorList>
            <person name="Kettler G.C."/>
            <person name="Martiny A.C."/>
            <person name="Huang K."/>
            <person name="Zucker J."/>
            <person name="Coleman M.L."/>
            <person name="Rodrigue S."/>
            <person name="Chen F."/>
            <person name="Lapidus A."/>
            <person name="Ferriera S."/>
            <person name="Johnson J."/>
            <person name="Steglich C."/>
            <person name="Church G.M."/>
            <person name="Richardson P."/>
            <person name="Chisholm S.W."/>
        </authorList>
    </citation>
    <scope>NUCLEOTIDE SEQUENCE [LARGE SCALE GENOMIC DNA]</scope>
    <source>
        <strain evidence="2 3">MIT 9303</strain>
    </source>
</reference>
<dbReference type="Gene3D" id="3.30.110.40">
    <property type="entry name" value="TusA-like domain"/>
    <property type="match status" value="1"/>
</dbReference>
<dbReference type="InterPro" id="IPR001455">
    <property type="entry name" value="TusA-like"/>
</dbReference>
<dbReference type="STRING" id="59922.P9303_00221"/>
<dbReference type="CDD" id="cd00291">
    <property type="entry name" value="SirA_YedF_YeeD"/>
    <property type="match status" value="1"/>
</dbReference>
<dbReference type="KEGG" id="pmf:P9303_00221"/>
<dbReference type="Proteomes" id="UP000002274">
    <property type="component" value="Chromosome"/>
</dbReference>
<dbReference type="EMBL" id="CP000554">
    <property type="protein sequence ID" value="ABM76779.1"/>
    <property type="molecule type" value="Genomic_DNA"/>
</dbReference>
<dbReference type="AlphaFoldDB" id="A2C5L9"/>
<proteinExistence type="predicted"/>
<name>A2C5L9_PROM3</name>
<evidence type="ECO:0000313" key="3">
    <source>
        <dbReference type="Proteomes" id="UP000002274"/>
    </source>
</evidence>
<sequence length="81" mass="8938">MTAQLVPDQQIDLRGTPCPINFIRCRLALEGLKAKERLQVDLDRGEPEAMVVPGLVEAGHRVEIIAQENTWLRLMVTCGGG</sequence>
<gene>
    <name evidence="2" type="ordered locus">P9303_00221</name>
</gene>
<dbReference type="HOGENOM" id="CLU_165255_2_0_3"/>
<dbReference type="SUPFAM" id="SSF64307">
    <property type="entry name" value="SirA-like"/>
    <property type="match status" value="1"/>
</dbReference>